<reference evidence="1" key="1">
    <citation type="submission" date="2021-01" db="EMBL/GenBank/DDBJ databases">
        <authorList>
            <consortium name="Genoscope - CEA"/>
            <person name="William W."/>
        </authorList>
    </citation>
    <scope>NUCLEOTIDE SEQUENCE</scope>
</reference>
<dbReference type="AlphaFoldDB" id="A0A8S1SJS7"/>
<dbReference type="EMBL" id="CAJJDP010000011">
    <property type="protein sequence ID" value="CAD8140763.1"/>
    <property type="molecule type" value="Genomic_DNA"/>
</dbReference>
<protein>
    <submittedName>
        <fullName evidence="1">Uncharacterized protein</fullName>
    </submittedName>
</protein>
<accession>A0A8S1SJS7</accession>
<name>A0A8S1SJS7_PAROT</name>
<keyword evidence="2" id="KW-1185">Reference proteome</keyword>
<evidence type="ECO:0000313" key="2">
    <source>
        <dbReference type="Proteomes" id="UP000683925"/>
    </source>
</evidence>
<dbReference type="Proteomes" id="UP000683925">
    <property type="component" value="Unassembled WGS sequence"/>
</dbReference>
<comment type="caution">
    <text evidence="1">The sequence shown here is derived from an EMBL/GenBank/DDBJ whole genome shotgun (WGS) entry which is preliminary data.</text>
</comment>
<organism evidence="1 2">
    <name type="scientific">Paramecium octaurelia</name>
    <dbReference type="NCBI Taxonomy" id="43137"/>
    <lineage>
        <taxon>Eukaryota</taxon>
        <taxon>Sar</taxon>
        <taxon>Alveolata</taxon>
        <taxon>Ciliophora</taxon>
        <taxon>Intramacronucleata</taxon>
        <taxon>Oligohymenophorea</taxon>
        <taxon>Peniculida</taxon>
        <taxon>Parameciidae</taxon>
        <taxon>Paramecium</taxon>
    </lineage>
</organism>
<proteinExistence type="predicted"/>
<gene>
    <name evidence="1" type="ORF">POCTA_138.1.T0120072</name>
</gene>
<evidence type="ECO:0000313" key="1">
    <source>
        <dbReference type="EMBL" id="CAD8140763.1"/>
    </source>
</evidence>
<sequence length="168" mass="19354">MLNISYIICKNKFLLYKLCQKQFLFAPYYFPYLQDTLENLINNFIIIRPERLTVPFFEFENVGEKDYHLSSKEAQHWAKITAELDNTFIKHQSQIEANSKYTSGVVGDVVDLSKNVGVYSYTVTDINGNILETKAGDHLAQQFNPAYIKITSKIQDSTSLNIQDNNQP</sequence>